<evidence type="ECO:0000256" key="3">
    <source>
        <dbReference type="ARBA" id="ARBA00022676"/>
    </source>
</evidence>
<dbReference type="Proteomes" id="UP000664288">
    <property type="component" value="Unassembled WGS sequence"/>
</dbReference>
<keyword evidence="3" id="KW-0328">Glycosyltransferase</keyword>
<dbReference type="PANTHER" id="PTHR43646">
    <property type="entry name" value="GLYCOSYLTRANSFERASE"/>
    <property type="match status" value="1"/>
</dbReference>
<proteinExistence type="predicted"/>
<protein>
    <submittedName>
        <fullName evidence="7">Glycosyltransferase</fullName>
    </submittedName>
</protein>
<feature type="domain" description="Glycosyltransferase 2-like" evidence="6">
    <location>
        <begin position="22"/>
        <end position="156"/>
    </location>
</feature>
<organism evidence="7 8">
    <name type="scientific">Jiella sonneratiae</name>
    <dbReference type="NCBI Taxonomy" id="2816856"/>
    <lineage>
        <taxon>Bacteria</taxon>
        <taxon>Pseudomonadati</taxon>
        <taxon>Pseudomonadota</taxon>
        <taxon>Alphaproteobacteria</taxon>
        <taxon>Hyphomicrobiales</taxon>
        <taxon>Aurantimonadaceae</taxon>
        <taxon>Jiella</taxon>
    </lineage>
</organism>
<evidence type="ECO:0000313" key="8">
    <source>
        <dbReference type="Proteomes" id="UP000664288"/>
    </source>
</evidence>
<dbReference type="RefSeq" id="WP_207353102.1">
    <property type="nucleotide sequence ID" value="NZ_JAFMPY010000045.1"/>
</dbReference>
<keyword evidence="4" id="KW-0808">Transferase</keyword>
<sequence>MSLDVAALSASARRPARLAPVVAVPVRNEAERIAELIAALGRQSWLAGGDDVLPVVMVFNNCSDDSAVIAAAAAALDPRLALHPVTVNFPPAVAHVGSARRLALEVARRLLPESVDGVLLTTDADARPRAGWIEANLAAIAAGADVVGGRIVGDATEEAALGSRFVERARAHALYAELCDRITATIDPLDHDPLPRHHDHTGASLAVRATAHDRVGGLPPLAFREDLAFVSRLRAAGARLRHDPAVEVEVSARTVGRAAGGMADCLRHWVDLANAEAPHLVEAPARVVARARLRSYLRSAGFGDGGGQDLASLLGIPARDWRLRQADGSFRAYLVERFAPDEPDAPATMPVAEAIAELEARLLAFEGFSHAA</sequence>
<name>A0ABS3J9W8_9HYPH</name>
<comment type="subcellular location">
    <subcellularLocation>
        <location evidence="1">Cell membrane</location>
    </subcellularLocation>
</comment>
<keyword evidence="8" id="KW-1185">Reference proteome</keyword>
<dbReference type="InterPro" id="IPR029044">
    <property type="entry name" value="Nucleotide-diphossugar_trans"/>
</dbReference>
<keyword evidence="5" id="KW-0472">Membrane</keyword>
<evidence type="ECO:0000259" key="6">
    <source>
        <dbReference type="Pfam" id="PF00535"/>
    </source>
</evidence>
<dbReference type="InterPro" id="IPR001173">
    <property type="entry name" value="Glyco_trans_2-like"/>
</dbReference>
<evidence type="ECO:0000313" key="7">
    <source>
        <dbReference type="EMBL" id="MBO0906471.1"/>
    </source>
</evidence>
<comment type="caution">
    <text evidence="7">The sequence shown here is derived from an EMBL/GenBank/DDBJ whole genome shotgun (WGS) entry which is preliminary data.</text>
</comment>
<dbReference type="Pfam" id="PF00535">
    <property type="entry name" value="Glycos_transf_2"/>
    <property type="match status" value="1"/>
</dbReference>
<reference evidence="7 8" key="1">
    <citation type="submission" date="2021-03" db="EMBL/GenBank/DDBJ databases">
        <title>Whole genome sequence of Jiella sp. MQZ13P-4.</title>
        <authorList>
            <person name="Tuo L."/>
        </authorList>
    </citation>
    <scope>NUCLEOTIDE SEQUENCE [LARGE SCALE GENOMIC DNA]</scope>
    <source>
        <strain evidence="7 8">MQZ13P-4</strain>
    </source>
</reference>
<evidence type="ECO:0000256" key="2">
    <source>
        <dbReference type="ARBA" id="ARBA00022475"/>
    </source>
</evidence>
<evidence type="ECO:0000256" key="1">
    <source>
        <dbReference type="ARBA" id="ARBA00004236"/>
    </source>
</evidence>
<accession>A0ABS3J9W8</accession>
<dbReference type="Gene3D" id="3.90.550.10">
    <property type="entry name" value="Spore Coat Polysaccharide Biosynthesis Protein SpsA, Chain A"/>
    <property type="match status" value="1"/>
</dbReference>
<dbReference type="SUPFAM" id="SSF53448">
    <property type="entry name" value="Nucleotide-diphospho-sugar transferases"/>
    <property type="match status" value="1"/>
</dbReference>
<evidence type="ECO:0000256" key="4">
    <source>
        <dbReference type="ARBA" id="ARBA00022679"/>
    </source>
</evidence>
<dbReference type="PANTHER" id="PTHR43646:SF2">
    <property type="entry name" value="GLYCOSYLTRANSFERASE 2-LIKE DOMAIN-CONTAINING PROTEIN"/>
    <property type="match status" value="1"/>
</dbReference>
<keyword evidence="2" id="KW-1003">Cell membrane</keyword>
<dbReference type="EMBL" id="JAFMPY010000045">
    <property type="protein sequence ID" value="MBO0906471.1"/>
    <property type="molecule type" value="Genomic_DNA"/>
</dbReference>
<evidence type="ECO:0000256" key="5">
    <source>
        <dbReference type="ARBA" id="ARBA00023136"/>
    </source>
</evidence>
<gene>
    <name evidence="7" type="ORF">J1C47_22705</name>
</gene>